<dbReference type="Gramene" id="AET2Gv21118300.1">
    <property type="protein sequence ID" value="AET2Gv21118300.1"/>
    <property type="gene ID" value="AET2Gv21118300"/>
</dbReference>
<reference evidence="1" key="5">
    <citation type="journal article" date="2021" name="G3 (Bethesda)">
        <title>Aegilops tauschii genome assembly Aet v5.0 features greater sequence contiguity and improved annotation.</title>
        <authorList>
            <person name="Wang L."/>
            <person name="Zhu T."/>
            <person name="Rodriguez J.C."/>
            <person name="Deal K.R."/>
            <person name="Dubcovsky J."/>
            <person name="McGuire P.E."/>
            <person name="Lux T."/>
            <person name="Spannagl M."/>
            <person name="Mayer K.F.X."/>
            <person name="Baldrich P."/>
            <person name="Meyers B.C."/>
            <person name="Huo N."/>
            <person name="Gu Y.Q."/>
            <person name="Zhou H."/>
            <person name="Devos K.M."/>
            <person name="Bennetzen J.L."/>
            <person name="Unver T."/>
            <person name="Budak H."/>
            <person name="Gulick P.J."/>
            <person name="Galiba G."/>
            <person name="Kalapos B."/>
            <person name="Nelson D.R."/>
            <person name="Li P."/>
            <person name="You F.M."/>
            <person name="Luo M.C."/>
            <person name="Dvorak J."/>
        </authorList>
    </citation>
    <scope>NUCLEOTIDE SEQUENCE [LARGE SCALE GENOMIC DNA]</scope>
    <source>
        <strain evidence="1">cv. AL8/78</strain>
    </source>
</reference>
<reference evidence="1" key="4">
    <citation type="submission" date="2019-03" db="UniProtKB">
        <authorList>
            <consortium name="EnsemblPlants"/>
        </authorList>
    </citation>
    <scope>IDENTIFICATION</scope>
</reference>
<dbReference type="EnsemblPlants" id="AET2Gv21118300.1">
    <property type="protein sequence ID" value="AET2Gv21118300.1"/>
    <property type="gene ID" value="AET2Gv21118300"/>
</dbReference>
<keyword evidence="2" id="KW-1185">Reference proteome</keyword>
<dbReference type="Proteomes" id="UP000015105">
    <property type="component" value="Chromosome 2D"/>
</dbReference>
<accession>A0A453D7C2</accession>
<reference evidence="1" key="3">
    <citation type="journal article" date="2017" name="Nature">
        <title>Genome sequence of the progenitor of the wheat D genome Aegilops tauschii.</title>
        <authorList>
            <person name="Luo M.C."/>
            <person name="Gu Y.Q."/>
            <person name="Puiu D."/>
            <person name="Wang H."/>
            <person name="Twardziok S.O."/>
            <person name="Deal K.R."/>
            <person name="Huo N."/>
            <person name="Zhu T."/>
            <person name="Wang L."/>
            <person name="Wang Y."/>
            <person name="McGuire P.E."/>
            <person name="Liu S."/>
            <person name="Long H."/>
            <person name="Ramasamy R.K."/>
            <person name="Rodriguez J.C."/>
            <person name="Van S.L."/>
            <person name="Yuan L."/>
            <person name="Wang Z."/>
            <person name="Xia Z."/>
            <person name="Xiao L."/>
            <person name="Anderson O.D."/>
            <person name="Ouyang S."/>
            <person name="Liang Y."/>
            <person name="Zimin A.V."/>
            <person name="Pertea G."/>
            <person name="Qi P."/>
            <person name="Bennetzen J.L."/>
            <person name="Dai X."/>
            <person name="Dawson M.W."/>
            <person name="Muller H.G."/>
            <person name="Kugler K."/>
            <person name="Rivarola-Duarte L."/>
            <person name="Spannagl M."/>
            <person name="Mayer K.F.X."/>
            <person name="Lu F.H."/>
            <person name="Bevan M.W."/>
            <person name="Leroy P."/>
            <person name="Li P."/>
            <person name="You F.M."/>
            <person name="Sun Q."/>
            <person name="Liu Z."/>
            <person name="Lyons E."/>
            <person name="Wicker T."/>
            <person name="Salzberg S.L."/>
            <person name="Devos K.M."/>
            <person name="Dvorak J."/>
        </authorList>
    </citation>
    <scope>NUCLEOTIDE SEQUENCE [LARGE SCALE GENOMIC DNA]</scope>
    <source>
        <strain evidence="1">cv. AL8/78</strain>
    </source>
</reference>
<evidence type="ECO:0000313" key="2">
    <source>
        <dbReference type="Proteomes" id="UP000015105"/>
    </source>
</evidence>
<reference evidence="2" key="2">
    <citation type="journal article" date="2017" name="Nat. Plants">
        <title>The Aegilops tauschii genome reveals multiple impacts of transposons.</title>
        <authorList>
            <person name="Zhao G."/>
            <person name="Zou C."/>
            <person name="Li K."/>
            <person name="Wang K."/>
            <person name="Li T."/>
            <person name="Gao L."/>
            <person name="Zhang X."/>
            <person name="Wang H."/>
            <person name="Yang Z."/>
            <person name="Liu X."/>
            <person name="Jiang W."/>
            <person name="Mao L."/>
            <person name="Kong X."/>
            <person name="Jiao Y."/>
            <person name="Jia J."/>
        </authorList>
    </citation>
    <scope>NUCLEOTIDE SEQUENCE [LARGE SCALE GENOMIC DNA]</scope>
    <source>
        <strain evidence="2">cv. AL8/78</strain>
    </source>
</reference>
<name>A0A453D7C2_AEGTS</name>
<evidence type="ECO:0000313" key="1">
    <source>
        <dbReference type="EnsemblPlants" id="AET2Gv21118300.1"/>
    </source>
</evidence>
<protein>
    <submittedName>
        <fullName evidence="1">Uncharacterized protein</fullName>
    </submittedName>
</protein>
<sequence length="111" mass="11610">VIRARPAALVVFARHLPTAARNRPPSPETAAVSLSPSILSPPTRLPRHAILRAPLATPTCPPRLLPTIAAAMPPSPPAPRLLLLLALLIACAASGVGCSGPRFAQLDRLRE</sequence>
<organism evidence="1 2">
    <name type="scientific">Aegilops tauschii subsp. strangulata</name>
    <name type="common">Goatgrass</name>
    <dbReference type="NCBI Taxonomy" id="200361"/>
    <lineage>
        <taxon>Eukaryota</taxon>
        <taxon>Viridiplantae</taxon>
        <taxon>Streptophyta</taxon>
        <taxon>Embryophyta</taxon>
        <taxon>Tracheophyta</taxon>
        <taxon>Spermatophyta</taxon>
        <taxon>Magnoliopsida</taxon>
        <taxon>Liliopsida</taxon>
        <taxon>Poales</taxon>
        <taxon>Poaceae</taxon>
        <taxon>BOP clade</taxon>
        <taxon>Pooideae</taxon>
        <taxon>Triticodae</taxon>
        <taxon>Triticeae</taxon>
        <taxon>Triticinae</taxon>
        <taxon>Aegilops</taxon>
    </lineage>
</organism>
<proteinExistence type="predicted"/>
<reference evidence="2" key="1">
    <citation type="journal article" date="2014" name="Science">
        <title>Ancient hybridizations among the ancestral genomes of bread wheat.</title>
        <authorList>
            <consortium name="International Wheat Genome Sequencing Consortium,"/>
            <person name="Marcussen T."/>
            <person name="Sandve S.R."/>
            <person name="Heier L."/>
            <person name="Spannagl M."/>
            <person name="Pfeifer M."/>
            <person name="Jakobsen K.S."/>
            <person name="Wulff B.B."/>
            <person name="Steuernagel B."/>
            <person name="Mayer K.F."/>
            <person name="Olsen O.A."/>
        </authorList>
    </citation>
    <scope>NUCLEOTIDE SEQUENCE [LARGE SCALE GENOMIC DNA]</scope>
    <source>
        <strain evidence="2">cv. AL8/78</strain>
    </source>
</reference>
<dbReference type="AlphaFoldDB" id="A0A453D7C2"/>